<feature type="transmembrane region" description="Helical" evidence="5">
    <location>
        <begin position="270"/>
        <end position="294"/>
    </location>
</feature>
<dbReference type="Gene3D" id="3.40.50.300">
    <property type="entry name" value="P-loop containing nucleotide triphosphate hydrolases"/>
    <property type="match status" value="1"/>
</dbReference>
<name>A0A540V8A4_9CHLR</name>
<dbReference type="InterPro" id="IPR036640">
    <property type="entry name" value="ABC1_TM_sf"/>
</dbReference>
<keyword evidence="2 5" id="KW-0812">Transmembrane</keyword>
<evidence type="ECO:0000256" key="5">
    <source>
        <dbReference type="SAM" id="Phobius"/>
    </source>
</evidence>
<dbReference type="CDD" id="cd18542">
    <property type="entry name" value="ABC_6TM_YknU_like"/>
    <property type="match status" value="1"/>
</dbReference>
<dbReference type="SUPFAM" id="SSF90123">
    <property type="entry name" value="ABC transporter transmembrane region"/>
    <property type="match status" value="1"/>
</dbReference>
<protein>
    <submittedName>
        <fullName evidence="7">ABC transporter ATP-binding protein</fullName>
    </submittedName>
</protein>
<accession>A0A540V8A4</accession>
<evidence type="ECO:0000256" key="2">
    <source>
        <dbReference type="ARBA" id="ARBA00022692"/>
    </source>
</evidence>
<dbReference type="PANTHER" id="PTHR43394:SF1">
    <property type="entry name" value="ATP-BINDING CASSETTE SUB-FAMILY B MEMBER 10, MITOCHONDRIAL"/>
    <property type="match status" value="1"/>
</dbReference>
<keyword evidence="8" id="KW-1185">Reference proteome</keyword>
<reference evidence="7 8" key="1">
    <citation type="submission" date="2019-06" db="EMBL/GenBank/DDBJ databases">
        <title>Genome sequence of Litorilinea aerophila BAA-2444.</title>
        <authorList>
            <person name="Maclea K.S."/>
            <person name="Maurais E.G."/>
            <person name="Iannazzi L.C."/>
        </authorList>
    </citation>
    <scope>NUCLEOTIDE SEQUENCE [LARGE SCALE GENOMIC DNA]</scope>
    <source>
        <strain evidence="7 8">ATCC BAA-2444</strain>
    </source>
</reference>
<comment type="caution">
    <text evidence="7">The sequence shown here is derived from an EMBL/GenBank/DDBJ whole genome shotgun (WGS) entry which is preliminary data.</text>
</comment>
<dbReference type="PANTHER" id="PTHR43394">
    <property type="entry name" value="ATP-DEPENDENT PERMEASE MDL1, MITOCHONDRIAL"/>
    <property type="match status" value="1"/>
</dbReference>
<dbReference type="PROSITE" id="PS50929">
    <property type="entry name" value="ABC_TM1F"/>
    <property type="match status" value="1"/>
</dbReference>
<feature type="transmembrane region" description="Helical" evidence="5">
    <location>
        <begin position="181"/>
        <end position="199"/>
    </location>
</feature>
<organism evidence="7 8">
    <name type="scientific">Litorilinea aerophila</name>
    <dbReference type="NCBI Taxonomy" id="1204385"/>
    <lineage>
        <taxon>Bacteria</taxon>
        <taxon>Bacillati</taxon>
        <taxon>Chloroflexota</taxon>
        <taxon>Caldilineae</taxon>
        <taxon>Caldilineales</taxon>
        <taxon>Caldilineaceae</taxon>
        <taxon>Litorilinea</taxon>
    </lineage>
</organism>
<evidence type="ECO:0000313" key="8">
    <source>
        <dbReference type="Proteomes" id="UP000317371"/>
    </source>
</evidence>
<dbReference type="GO" id="GO:0016887">
    <property type="term" value="F:ATP hydrolysis activity"/>
    <property type="evidence" value="ECO:0007669"/>
    <property type="project" value="InterPro"/>
</dbReference>
<evidence type="ECO:0000256" key="4">
    <source>
        <dbReference type="ARBA" id="ARBA00023136"/>
    </source>
</evidence>
<keyword evidence="4 5" id="KW-0472">Membrane</keyword>
<dbReference type="Pfam" id="PF00664">
    <property type="entry name" value="ABC_membrane"/>
    <property type="match status" value="1"/>
</dbReference>
<dbReference type="SUPFAM" id="SSF52540">
    <property type="entry name" value="P-loop containing nucleoside triphosphate hydrolases"/>
    <property type="match status" value="1"/>
</dbReference>
<dbReference type="EMBL" id="VIGC01000062">
    <property type="protein sequence ID" value="TQE92990.1"/>
    <property type="molecule type" value="Genomic_DNA"/>
</dbReference>
<keyword evidence="7" id="KW-0067">ATP-binding</keyword>
<dbReference type="InterPro" id="IPR011527">
    <property type="entry name" value="ABC1_TM_dom"/>
</dbReference>
<feature type="domain" description="ABC transmembrane type-1" evidence="6">
    <location>
        <begin position="45"/>
        <end position="323"/>
    </location>
</feature>
<dbReference type="Pfam" id="PF00005">
    <property type="entry name" value="ABC_tran"/>
    <property type="match status" value="1"/>
</dbReference>
<keyword evidence="7" id="KW-0547">Nucleotide-binding</keyword>
<gene>
    <name evidence="7" type="ORF">FKZ61_23350</name>
</gene>
<feature type="non-terminal residue" evidence="7">
    <location>
        <position position="503"/>
    </location>
</feature>
<dbReference type="OrthoDB" id="9770415at2"/>
<evidence type="ECO:0000256" key="1">
    <source>
        <dbReference type="ARBA" id="ARBA00004651"/>
    </source>
</evidence>
<dbReference type="InterPro" id="IPR039421">
    <property type="entry name" value="Type_1_exporter"/>
</dbReference>
<dbReference type="RefSeq" id="WP_141612591.1">
    <property type="nucleotide sequence ID" value="NZ_VIGC02000062.1"/>
</dbReference>
<dbReference type="InterPro" id="IPR027417">
    <property type="entry name" value="P-loop_NTPase"/>
</dbReference>
<dbReference type="Proteomes" id="UP000317371">
    <property type="component" value="Unassembled WGS sequence"/>
</dbReference>
<feature type="transmembrane region" description="Helical" evidence="5">
    <location>
        <begin position="76"/>
        <end position="97"/>
    </location>
</feature>
<dbReference type="GO" id="GO:0005886">
    <property type="term" value="C:plasma membrane"/>
    <property type="evidence" value="ECO:0007669"/>
    <property type="project" value="UniProtKB-SubCell"/>
</dbReference>
<dbReference type="Gene3D" id="1.20.1560.10">
    <property type="entry name" value="ABC transporter type 1, transmembrane domain"/>
    <property type="match status" value="1"/>
</dbReference>
<dbReference type="GO" id="GO:0005524">
    <property type="term" value="F:ATP binding"/>
    <property type="evidence" value="ECO:0007669"/>
    <property type="project" value="UniProtKB-KW"/>
</dbReference>
<sequence>MKSQPGDSVPIPSPQGVQKLTDWHILLRCFSYLRPHWRTTAAAYACMVAITGLALTIPQFIRWIVDQGIGGHDLNLLTGSVLGLLGLTLVKGVLTFLQGRWTEIVSQSVAYTLRNQIHEKLADLSFAYHDQTETGQLLSRAVQDVERIRFLTGRAVLRLVDSLVLLTGTAVVLAFMNPSLALMSLAAIPLLAYRAYAFGRQFRPLSLAIQQQLAVLTTRLEQNLRGARIVKAFAQEDHENARFDAENDRWFQLSAHAARLRSWNVPMLDLIANVGTVVIIWYGGLLVIRGQLTLGELVAFSTYLGQLVPPVRRLGMIIPALAMAVASGERIFEILDTPSEVRDAPDAVPLPPIRGHVRFEHVSFAYVRRHSVLKDITFEALPGQVIALLGATGSGKSSIINLIPRFYDPTEGQITIDGYDLRRVTLHSLRAQIGIVLQETTLFAATIRENIAFGRPDASEEEIVEAARAAQAHDFIMEMERGYDTYVGERGVTLSGGQKQRIA</sequence>
<proteinExistence type="predicted"/>
<dbReference type="InterPro" id="IPR003439">
    <property type="entry name" value="ABC_transporter-like_ATP-bd"/>
</dbReference>
<dbReference type="InParanoid" id="A0A540V8A4"/>
<feature type="transmembrane region" description="Helical" evidence="5">
    <location>
        <begin position="41"/>
        <end position="64"/>
    </location>
</feature>
<comment type="subcellular location">
    <subcellularLocation>
        <location evidence="1">Cell membrane</location>
        <topology evidence="1">Multi-pass membrane protein</topology>
    </subcellularLocation>
</comment>
<dbReference type="GO" id="GO:0015421">
    <property type="term" value="F:ABC-type oligopeptide transporter activity"/>
    <property type="evidence" value="ECO:0007669"/>
    <property type="project" value="TreeGrafter"/>
</dbReference>
<evidence type="ECO:0000313" key="7">
    <source>
        <dbReference type="EMBL" id="TQE92990.1"/>
    </source>
</evidence>
<dbReference type="AlphaFoldDB" id="A0A540V8A4"/>
<evidence type="ECO:0000259" key="6">
    <source>
        <dbReference type="PROSITE" id="PS50929"/>
    </source>
</evidence>
<evidence type="ECO:0000256" key="3">
    <source>
        <dbReference type="ARBA" id="ARBA00022989"/>
    </source>
</evidence>
<keyword evidence="3 5" id="KW-1133">Transmembrane helix</keyword>